<reference evidence="3" key="1">
    <citation type="submission" date="2024-06" db="EMBL/GenBank/DDBJ databases">
        <title>Mesorhizobium karijinii sp. nov., a symbiont of the iconic Swainsona formosa from arid Australia.</title>
        <authorList>
            <person name="Hill Y.J."/>
            <person name="Watkin E.L.J."/>
            <person name="O'Hara G.W."/>
            <person name="Terpolilli J."/>
            <person name="Tye M.L."/>
            <person name="Kohlmeier M.G."/>
        </authorList>
    </citation>
    <scope>NUCLEOTIDE SEQUENCE</scope>
    <source>
        <strain evidence="3">WSM2239</strain>
    </source>
</reference>
<feature type="region of interest" description="Disordered" evidence="1">
    <location>
        <begin position="46"/>
        <end position="80"/>
    </location>
</feature>
<evidence type="ECO:0000313" key="3">
    <source>
        <dbReference type="EMBL" id="XCG54658.1"/>
    </source>
</evidence>
<dbReference type="GO" id="GO:0003677">
    <property type="term" value="F:DNA binding"/>
    <property type="evidence" value="ECO:0007669"/>
    <property type="project" value="InterPro"/>
</dbReference>
<dbReference type="EMBL" id="CP159249">
    <property type="protein sequence ID" value="XCG54658.1"/>
    <property type="molecule type" value="Genomic_DNA"/>
</dbReference>
<proteinExistence type="predicted"/>
<name>A0AAU8D6B7_9HYPH</name>
<sequence length="80" mass="8529">MIPRPTDLMTIASAILAVAAGIVAAIGGVSRFNRLQNLMGFFALNPRSRTSGSHEQGRPRSRARNAGRGATASGQDVRWH</sequence>
<dbReference type="GO" id="GO:0006313">
    <property type="term" value="P:DNA transposition"/>
    <property type="evidence" value="ECO:0007669"/>
    <property type="project" value="InterPro"/>
</dbReference>
<organism evidence="3">
    <name type="scientific">Mesorhizobium sp. WSM2239</name>
    <dbReference type="NCBI Taxonomy" id="3228852"/>
    <lineage>
        <taxon>Bacteria</taxon>
        <taxon>Pseudomonadati</taxon>
        <taxon>Pseudomonadota</taxon>
        <taxon>Alphaproteobacteria</taxon>
        <taxon>Hyphomicrobiales</taxon>
        <taxon>Phyllobacteriaceae</taxon>
        <taxon>Mesorhizobium</taxon>
    </lineage>
</organism>
<dbReference type="InterPro" id="IPR003346">
    <property type="entry name" value="Transposase_20"/>
</dbReference>
<dbReference type="Pfam" id="PF02371">
    <property type="entry name" value="Transposase_20"/>
    <property type="match status" value="1"/>
</dbReference>
<dbReference type="GO" id="GO:0004803">
    <property type="term" value="F:transposase activity"/>
    <property type="evidence" value="ECO:0007669"/>
    <property type="project" value="InterPro"/>
</dbReference>
<evidence type="ECO:0000259" key="2">
    <source>
        <dbReference type="Pfam" id="PF02371"/>
    </source>
</evidence>
<dbReference type="AlphaFoldDB" id="A0AAU8D6B7"/>
<gene>
    <name evidence="3" type="ORF">ABVK49_25240</name>
</gene>
<dbReference type="RefSeq" id="WP_353642674.1">
    <property type="nucleotide sequence ID" value="NZ_CP159249.1"/>
</dbReference>
<evidence type="ECO:0000256" key="1">
    <source>
        <dbReference type="SAM" id="MobiDB-lite"/>
    </source>
</evidence>
<accession>A0AAU8D6B7</accession>
<protein>
    <submittedName>
        <fullName evidence="3">Transposase</fullName>
    </submittedName>
</protein>
<feature type="domain" description="Transposase IS116/IS110/IS902 C-terminal" evidence="2">
    <location>
        <begin position="8"/>
        <end position="68"/>
    </location>
</feature>